<dbReference type="InterPro" id="IPR011009">
    <property type="entry name" value="Kinase-like_dom_sf"/>
</dbReference>
<evidence type="ECO:0000256" key="10">
    <source>
        <dbReference type="ARBA" id="ARBA00022729"/>
    </source>
</evidence>
<dbReference type="FunFam" id="3.80.10.10:FF:000317">
    <property type="entry name" value="Inactive leucine-rich repeat receptor-like protein kinase"/>
    <property type="match status" value="1"/>
</dbReference>
<keyword evidence="9" id="KW-0812">Transmembrane</keyword>
<accession>Q0IQZ6</accession>
<dbReference type="InterPro" id="IPR008271">
    <property type="entry name" value="Ser/Thr_kinase_AS"/>
</dbReference>
<dbReference type="PROSITE" id="PS00107">
    <property type="entry name" value="PROTEIN_KINASE_ATP"/>
    <property type="match status" value="1"/>
</dbReference>
<comment type="catalytic activity">
    <reaction evidence="20">
        <text>L-seryl-[protein] + ATP = O-phospho-L-seryl-[protein] + ADP + H(+)</text>
        <dbReference type="Rhea" id="RHEA:17989"/>
        <dbReference type="Rhea" id="RHEA-COMP:9863"/>
        <dbReference type="Rhea" id="RHEA-COMP:11604"/>
        <dbReference type="ChEBI" id="CHEBI:15378"/>
        <dbReference type="ChEBI" id="CHEBI:29999"/>
        <dbReference type="ChEBI" id="CHEBI:30616"/>
        <dbReference type="ChEBI" id="CHEBI:83421"/>
        <dbReference type="ChEBI" id="CHEBI:456216"/>
        <dbReference type="EC" id="2.7.11.1"/>
    </reaction>
</comment>
<evidence type="ECO:0000256" key="8">
    <source>
        <dbReference type="ARBA" id="ARBA00022679"/>
    </source>
</evidence>
<evidence type="ECO:0000256" key="11">
    <source>
        <dbReference type="ARBA" id="ARBA00022737"/>
    </source>
</evidence>
<evidence type="ECO:0000256" key="15">
    <source>
        <dbReference type="ARBA" id="ARBA00022989"/>
    </source>
</evidence>
<dbReference type="SUPFAM" id="SSF52058">
    <property type="entry name" value="L domain-like"/>
    <property type="match status" value="1"/>
</dbReference>
<evidence type="ECO:0000256" key="14">
    <source>
        <dbReference type="ARBA" id="ARBA00022840"/>
    </source>
</evidence>
<protein>
    <recommendedName>
        <fullName evidence="3">non-specific serine/threonine protein kinase</fullName>
        <ecNumber evidence="3">2.7.11.1</ecNumber>
    </recommendedName>
</protein>
<dbReference type="Gene3D" id="3.80.10.10">
    <property type="entry name" value="Ribonuclease Inhibitor"/>
    <property type="match status" value="5"/>
</dbReference>
<keyword evidence="11" id="KW-0677">Repeat</keyword>
<dbReference type="KEGG" id="osa:4351172"/>
<dbReference type="InterPro" id="IPR032675">
    <property type="entry name" value="LRR_dom_sf"/>
</dbReference>
<dbReference type="OrthoDB" id="676979at2759"/>
<dbReference type="GO" id="GO:0005524">
    <property type="term" value="F:ATP binding"/>
    <property type="evidence" value="ECO:0007669"/>
    <property type="project" value="UniProtKB-UniRule"/>
</dbReference>
<evidence type="ECO:0000256" key="17">
    <source>
        <dbReference type="ARBA" id="ARBA00023170"/>
    </source>
</evidence>
<keyword evidence="8" id="KW-0808">Transferase</keyword>
<dbReference type="PANTHER" id="PTHR27008:SF497">
    <property type="entry name" value="OS11G0695000 PROTEIN"/>
    <property type="match status" value="1"/>
</dbReference>
<dbReference type="FunFam" id="3.30.200.20:FF:000661">
    <property type="entry name" value="Serine-threonine protein kinase plant-type"/>
    <property type="match status" value="1"/>
</dbReference>
<keyword evidence="6" id="KW-0597">Phosphoprotein</keyword>
<dbReference type="SMART" id="SM00220">
    <property type="entry name" value="S_TKc"/>
    <property type="match status" value="1"/>
</dbReference>
<reference evidence="22" key="2">
    <citation type="submission" date="2005-04" db="EMBL/GenBank/DDBJ databases">
        <authorList>
            <person name="Buell C.R."/>
            <person name="Wing R.A."/>
            <person name="McCombie W.A."/>
            <person name="Ouyang S."/>
        </authorList>
    </citation>
    <scope>NUCLEOTIDE SEQUENCE</scope>
</reference>
<dbReference type="Pfam" id="PF23598">
    <property type="entry name" value="LRR_14"/>
    <property type="match status" value="2"/>
</dbReference>
<dbReference type="InterPro" id="IPR055414">
    <property type="entry name" value="LRR_R13L4/SHOC2-like"/>
</dbReference>
<dbReference type="Pfam" id="PF00560">
    <property type="entry name" value="LRR_1"/>
    <property type="match status" value="2"/>
</dbReference>
<evidence type="ECO:0000259" key="21">
    <source>
        <dbReference type="PROSITE" id="PS50011"/>
    </source>
</evidence>
<dbReference type="Pfam" id="PF00069">
    <property type="entry name" value="Pkinase"/>
    <property type="match status" value="1"/>
</dbReference>
<evidence type="ECO:0000256" key="12">
    <source>
        <dbReference type="ARBA" id="ARBA00022741"/>
    </source>
</evidence>
<dbReference type="Gene3D" id="1.10.510.10">
    <property type="entry name" value="Transferase(Phosphotransferase) domain 1"/>
    <property type="match status" value="1"/>
</dbReference>
<dbReference type="FunFam" id="3.80.10.10:FF:000041">
    <property type="entry name" value="LRR receptor-like serine/threonine-protein kinase ERECTA"/>
    <property type="match status" value="1"/>
</dbReference>
<accession>Q53QA9</accession>
<dbReference type="InterPro" id="IPR003591">
    <property type="entry name" value="Leu-rich_rpt_typical-subtyp"/>
</dbReference>
<dbReference type="PANTHER" id="PTHR27008">
    <property type="entry name" value="OS04G0122200 PROTEIN"/>
    <property type="match status" value="1"/>
</dbReference>
<keyword evidence="17" id="KW-0675">Receptor</keyword>
<reference evidence="22" key="3">
    <citation type="submission" date="2006-01" db="EMBL/GenBank/DDBJ databases">
        <authorList>
            <person name="Buell R."/>
        </authorList>
    </citation>
    <scope>NUCLEOTIDE SEQUENCE</scope>
</reference>
<evidence type="ECO:0000256" key="9">
    <source>
        <dbReference type="ARBA" id="ARBA00022692"/>
    </source>
</evidence>
<evidence type="ECO:0000256" key="5">
    <source>
        <dbReference type="ARBA" id="ARBA00022527"/>
    </source>
</evidence>
<dbReference type="SMART" id="SM00369">
    <property type="entry name" value="LRR_TYP"/>
    <property type="match status" value="14"/>
</dbReference>
<evidence type="ECO:0000256" key="2">
    <source>
        <dbReference type="ARBA" id="ARBA00008684"/>
    </source>
</evidence>
<dbReference type="Pfam" id="PF13855">
    <property type="entry name" value="LRR_8"/>
    <property type="match status" value="1"/>
</dbReference>
<name>A0A5S6RBZ0_ORYSJ</name>
<keyword evidence="18" id="KW-0325">Glycoprotein</keyword>
<evidence type="ECO:0000256" key="16">
    <source>
        <dbReference type="ARBA" id="ARBA00023136"/>
    </source>
</evidence>
<gene>
    <name evidence="22" type="ordered locus">LOC_Os11g47300</name>
</gene>
<dbReference type="SUPFAM" id="SSF56112">
    <property type="entry name" value="Protein kinase-like (PK-like)"/>
    <property type="match status" value="1"/>
</dbReference>
<dbReference type="Gene3D" id="3.30.200.20">
    <property type="entry name" value="Phosphorylase Kinase, domain 1"/>
    <property type="match status" value="1"/>
</dbReference>
<evidence type="ECO:0000256" key="20">
    <source>
        <dbReference type="ARBA" id="ARBA00048679"/>
    </source>
</evidence>
<evidence type="ECO:0000256" key="13">
    <source>
        <dbReference type="ARBA" id="ARBA00022777"/>
    </source>
</evidence>
<dbReference type="PROSITE" id="PS00108">
    <property type="entry name" value="PROTEIN_KINASE_ST"/>
    <property type="match status" value="1"/>
</dbReference>
<evidence type="ECO:0000256" key="7">
    <source>
        <dbReference type="ARBA" id="ARBA00022614"/>
    </source>
</evidence>
<evidence type="ECO:0000256" key="19">
    <source>
        <dbReference type="ARBA" id="ARBA00047899"/>
    </source>
</evidence>
<keyword evidence="16" id="KW-0472">Membrane</keyword>
<keyword evidence="15" id="KW-1133">Transmembrane helix</keyword>
<evidence type="ECO:0000256" key="1">
    <source>
        <dbReference type="ARBA" id="ARBA00004251"/>
    </source>
</evidence>
<comment type="similarity">
    <text evidence="2">Belongs to the protein kinase superfamily. Ser/Thr protein kinase family.</text>
</comment>
<proteinExistence type="inferred from homology"/>
<dbReference type="InterPro" id="IPR013210">
    <property type="entry name" value="LRR_N_plant-typ"/>
</dbReference>
<keyword evidence="13" id="KW-0418">Kinase</keyword>
<keyword evidence="12" id="KW-0547">Nucleotide-binding</keyword>
<dbReference type="InterPro" id="IPR000719">
    <property type="entry name" value="Prot_kinase_dom"/>
</dbReference>
<dbReference type="InterPro" id="IPR001611">
    <property type="entry name" value="Leu-rich_rpt"/>
</dbReference>
<keyword evidence="7" id="KW-0433">Leucine-rich repeat</keyword>
<feature type="domain" description="Protein kinase" evidence="21">
    <location>
        <begin position="803"/>
        <end position="1101"/>
    </location>
</feature>
<evidence type="ECO:0000256" key="3">
    <source>
        <dbReference type="ARBA" id="ARBA00012513"/>
    </source>
</evidence>
<keyword evidence="4" id="KW-1003">Cell membrane</keyword>
<dbReference type="FunFam" id="3.80.10.10:FF:000470">
    <property type="entry name" value="LRR receptor-like serine/threonine-protein kinase RPK2"/>
    <property type="match status" value="1"/>
</dbReference>
<dbReference type="GO" id="GO:0051606">
    <property type="term" value="P:detection of stimulus"/>
    <property type="evidence" value="ECO:0007669"/>
    <property type="project" value="UniProtKB-ARBA"/>
</dbReference>
<dbReference type="FunFam" id="3.80.10.10:FF:000101">
    <property type="entry name" value="LRR receptor-like serine/threonine-protein kinase ERECTA"/>
    <property type="match status" value="1"/>
</dbReference>
<dbReference type="GO" id="GO:0004674">
    <property type="term" value="F:protein serine/threonine kinase activity"/>
    <property type="evidence" value="ECO:0007669"/>
    <property type="project" value="UniProtKB-KW"/>
</dbReference>
<evidence type="ECO:0000256" key="4">
    <source>
        <dbReference type="ARBA" id="ARBA00022475"/>
    </source>
</evidence>
<dbReference type="EMBL" id="DP000010">
    <property type="protein sequence ID" value="ABA95544.1"/>
    <property type="molecule type" value="Genomic_DNA"/>
</dbReference>
<comment type="subcellular location">
    <subcellularLocation>
        <location evidence="1">Cell membrane</location>
        <topology evidence="1">Single-pass type I membrane protein</topology>
    </subcellularLocation>
</comment>
<accession>A0A5S6RBZ0</accession>
<dbReference type="FunFam" id="1.10.510.10:FF:000358">
    <property type="entry name" value="Putative leucine-rich repeat receptor-like serine/threonine-protein kinase"/>
    <property type="match status" value="1"/>
</dbReference>
<dbReference type="GO" id="GO:0005886">
    <property type="term" value="C:plasma membrane"/>
    <property type="evidence" value="ECO:0007669"/>
    <property type="project" value="UniProtKB-SubCell"/>
</dbReference>
<dbReference type="SUPFAM" id="SSF52047">
    <property type="entry name" value="RNI-like"/>
    <property type="match status" value="1"/>
</dbReference>
<organism evidence="22">
    <name type="scientific">Oryza sativa subsp. japonica</name>
    <name type="common">Rice</name>
    <dbReference type="NCBI Taxonomy" id="39947"/>
    <lineage>
        <taxon>Eukaryota</taxon>
        <taxon>Viridiplantae</taxon>
        <taxon>Streptophyta</taxon>
        <taxon>Embryophyta</taxon>
        <taxon>Tracheophyta</taxon>
        <taxon>Spermatophyta</taxon>
        <taxon>Magnoliopsida</taxon>
        <taxon>Liliopsida</taxon>
        <taxon>Poales</taxon>
        <taxon>Poaceae</taxon>
        <taxon>BOP clade</taxon>
        <taxon>Oryzoideae</taxon>
        <taxon>Oryzeae</taxon>
        <taxon>Oryzinae</taxon>
        <taxon>Oryza</taxon>
        <taxon>Oryza sativa</taxon>
    </lineage>
</organism>
<sequence length="1107" mass="121463">MALLLPQNCIHLVILVLLLPLMVLDGFVLGGGGNGTGGDDLSALLAFKAQLSDPLGVLATSWTRNASLCRWVGVSCSRRRPRVVVGLRLRSVPLQGELTPHLGNLSFLRVLDLAAANLTGPIPANLGRLRRVKILDLAHNTLSDAIPSALGNLTKLETLNLYDNHISGHVPMELQNLYSLRVMALDQNYLTGPIPKHLFDAKHSLTHIYLGDNSLSGPIPDSVASLSMLRVLSLPSNQLSGPVPPAIFNMSRLETISIRKNNLTGAIPTNESFNLPMLRKIDLYMNKFTGPIPSGLASCKHLEMISLGGNLFEDVVPAWLATLSQLKSLSLGGNELVGPIPGQLGNLSMLNMLDLSFSNLSGPIPVELGTLSQLTFMSLSNNQLNGTFPAFIGNLSELSHLELAYNQLTGHVPSTIGNNIRPLKHFEIRGNHLHGDLSFLSSLSNSQRLEVLIISENLFTGCIPNSVGNLSTGILEFRANNNRLIGGLPAILSNLTNLRWINFADNQLSKPILPASLMTLENLLGFDLSKNSIAGPIPKEISMLTRLVCLFLSDNKLSGSIPDGIGNLTMLEHIHLSNNKLSSIVPTSIFHLNNLILLLLFNNALTGALPSDLSHFQNIDHIDVSDNMLDGQLPNSYAYHPMLTYLNLSHNSFRDSIPDSFSHLTNLATLDLSYNNLSGTIPKYLANFTYLTTLNLSFNKLEGEIPTRGVFSNITLKSLRGNAGLCGSPRLGLLPCPDKSLYSTSAHHFLKFVLPAIIVAVAAVAICLCRMTRKKIERKPDIAGATHYRLVSYHEIVRATENFNDDNKLGAGSFGKVFKGRLRDGMVVAIKVLNMQVEQAMRSFDVECEVLRMVRHRNLIRILSICSNLDFKALLLQYMPNGSLETYLHKEGHPPLGFLKRLDIMLDVSMAMEHLHYHHSEVVLHCDLKPSNVLFDEEMTAHLADFGIAKLLLGDDNSAVSASMQGTLGYMAPEYASMGKASRKSDIFSYGIMLLEVLTRKRPTDPMFVGDMSLRKWVSDAFPARLLDVLDDRLLQGEILIQQGVLQNNDTSLPCSATWANEDLLVAVFELGLMCCSNSPAERMEINDVVVKLKRIRKDYLTCTKAI</sequence>
<dbReference type="AlphaFoldDB" id="A0A5S6RBZ0"/>
<keyword evidence="5" id="KW-0723">Serine/threonine-protein kinase</keyword>
<evidence type="ECO:0000313" key="22">
    <source>
        <dbReference type="EMBL" id="ABA95544.1"/>
    </source>
</evidence>
<evidence type="ECO:0000256" key="6">
    <source>
        <dbReference type="ARBA" id="ARBA00022553"/>
    </source>
</evidence>
<comment type="catalytic activity">
    <reaction evidence="19">
        <text>L-threonyl-[protein] + ATP = O-phospho-L-threonyl-[protein] + ADP + H(+)</text>
        <dbReference type="Rhea" id="RHEA:46608"/>
        <dbReference type="Rhea" id="RHEA-COMP:11060"/>
        <dbReference type="Rhea" id="RHEA-COMP:11605"/>
        <dbReference type="ChEBI" id="CHEBI:15378"/>
        <dbReference type="ChEBI" id="CHEBI:30013"/>
        <dbReference type="ChEBI" id="CHEBI:30616"/>
        <dbReference type="ChEBI" id="CHEBI:61977"/>
        <dbReference type="ChEBI" id="CHEBI:456216"/>
        <dbReference type="EC" id="2.7.11.1"/>
    </reaction>
</comment>
<dbReference type="Pfam" id="PF08263">
    <property type="entry name" value="LRRNT_2"/>
    <property type="match status" value="1"/>
</dbReference>
<dbReference type="PROSITE" id="PS50011">
    <property type="entry name" value="PROTEIN_KINASE_DOM"/>
    <property type="match status" value="1"/>
</dbReference>
<keyword evidence="14" id="KW-0067">ATP-binding</keyword>
<keyword evidence="10" id="KW-0732">Signal</keyword>
<evidence type="ECO:0000256" key="18">
    <source>
        <dbReference type="ARBA" id="ARBA00023180"/>
    </source>
</evidence>
<reference evidence="22" key="1">
    <citation type="journal article" date="2005" name="BMC Biol.">
        <title>The sequence of rice chromosomes 11 and 12, rich in disease resistance genes and recent gene duplications.</title>
        <authorList>
            <consortium name="The rice chromosomes 11 and 12 sequencing consortia"/>
        </authorList>
    </citation>
    <scope>NUCLEOTIDE SEQUENCE [LARGE SCALE GENOMIC DNA]</scope>
</reference>
<dbReference type="EC" id="2.7.11.1" evidence="3"/>
<dbReference type="InterPro" id="IPR051809">
    <property type="entry name" value="Plant_receptor-like_S/T_kinase"/>
</dbReference>
<dbReference type="InterPro" id="IPR017441">
    <property type="entry name" value="Protein_kinase_ATP_BS"/>
</dbReference>